<gene>
    <name evidence="2" type="ORF">LCGC14_1055580</name>
</gene>
<proteinExistence type="predicted"/>
<dbReference type="AlphaFoldDB" id="A0A0F9QTL5"/>
<evidence type="ECO:0000256" key="1">
    <source>
        <dbReference type="SAM" id="Phobius"/>
    </source>
</evidence>
<comment type="caution">
    <text evidence="2">The sequence shown here is derived from an EMBL/GenBank/DDBJ whole genome shotgun (WGS) entry which is preliminary data.</text>
</comment>
<sequence>MATLWMRGADNLKNGTFLGALFGLAIVWGDKFYDWLTLSMPSSWMYLGELSLPVYIIVAGALIGYFVDRR</sequence>
<keyword evidence="1" id="KW-0812">Transmembrane</keyword>
<dbReference type="EMBL" id="LAZR01004441">
    <property type="protein sequence ID" value="KKN08558.1"/>
    <property type="molecule type" value="Genomic_DNA"/>
</dbReference>
<protein>
    <submittedName>
        <fullName evidence="2">Uncharacterized protein</fullName>
    </submittedName>
</protein>
<name>A0A0F9QTL5_9ZZZZ</name>
<reference evidence="2" key="1">
    <citation type="journal article" date="2015" name="Nature">
        <title>Complex archaea that bridge the gap between prokaryotes and eukaryotes.</title>
        <authorList>
            <person name="Spang A."/>
            <person name="Saw J.H."/>
            <person name="Jorgensen S.L."/>
            <person name="Zaremba-Niedzwiedzka K."/>
            <person name="Martijn J."/>
            <person name="Lind A.E."/>
            <person name="van Eijk R."/>
            <person name="Schleper C."/>
            <person name="Guy L."/>
            <person name="Ettema T.J."/>
        </authorList>
    </citation>
    <scope>NUCLEOTIDE SEQUENCE</scope>
</reference>
<evidence type="ECO:0000313" key="2">
    <source>
        <dbReference type="EMBL" id="KKN08558.1"/>
    </source>
</evidence>
<organism evidence="2">
    <name type="scientific">marine sediment metagenome</name>
    <dbReference type="NCBI Taxonomy" id="412755"/>
    <lineage>
        <taxon>unclassified sequences</taxon>
        <taxon>metagenomes</taxon>
        <taxon>ecological metagenomes</taxon>
    </lineage>
</organism>
<accession>A0A0F9QTL5</accession>
<keyword evidence="1" id="KW-1133">Transmembrane helix</keyword>
<feature type="transmembrane region" description="Helical" evidence="1">
    <location>
        <begin position="45"/>
        <end position="67"/>
    </location>
</feature>
<keyword evidence="1" id="KW-0472">Membrane</keyword>